<dbReference type="FunFam" id="3.30.70.1230:FF:000022">
    <property type="entry name" value="Receptor-type adenylate cyclase GRESAG 4, putative"/>
    <property type="match status" value="1"/>
</dbReference>
<evidence type="ECO:0000256" key="4">
    <source>
        <dbReference type="ARBA" id="ARBA00004141"/>
    </source>
</evidence>
<dbReference type="PANTHER" id="PTHR43081">
    <property type="entry name" value="ADENYLATE CYCLASE, TERMINAL-DIFFERENTIATION SPECIFIC-RELATED"/>
    <property type="match status" value="1"/>
</dbReference>
<dbReference type="SUPFAM" id="SSF101601">
    <property type="entry name" value="Smp-1-like"/>
    <property type="match status" value="1"/>
</dbReference>
<dbReference type="SUPFAM" id="SSF55073">
    <property type="entry name" value="Nucleotide cyclase"/>
    <property type="match status" value="1"/>
</dbReference>
<keyword evidence="12 20" id="KW-1133">Transmembrane helix</keyword>
<evidence type="ECO:0000256" key="8">
    <source>
        <dbReference type="ARBA" id="ARBA00022723"/>
    </source>
</evidence>
<keyword evidence="13" id="KW-0115">cAMP biosynthesis</keyword>
<keyword evidence="15" id="KW-0675">Receptor</keyword>
<dbReference type="OrthoDB" id="2021138at2759"/>
<evidence type="ECO:0000256" key="11">
    <source>
        <dbReference type="ARBA" id="ARBA00022842"/>
    </source>
</evidence>
<evidence type="ECO:0000256" key="10">
    <source>
        <dbReference type="ARBA" id="ARBA00022840"/>
    </source>
</evidence>
<dbReference type="GO" id="GO:0046872">
    <property type="term" value="F:metal ion binding"/>
    <property type="evidence" value="ECO:0007669"/>
    <property type="project" value="UniProtKB-KW"/>
</dbReference>
<dbReference type="Gene3D" id="3.30.70.1230">
    <property type="entry name" value="Nucleotide cyclase"/>
    <property type="match status" value="1"/>
</dbReference>
<evidence type="ECO:0000256" key="17">
    <source>
        <dbReference type="ARBA" id="ARBA00023239"/>
    </source>
</evidence>
<dbReference type="InterPro" id="IPR050697">
    <property type="entry name" value="Adenylyl/Guanylyl_Cyclase_3/4"/>
</dbReference>
<dbReference type="GO" id="GO:0005524">
    <property type="term" value="F:ATP binding"/>
    <property type="evidence" value="ECO:0007669"/>
    <property type="project" value="UniProtKB-KW"/>
</dbReference>
<dbReference type="Pfam" id="PF09149">
    <property type="entry name" value="DUF1935"/>
    <property type="match status" value="1"/>
</dbReference>
<dbReference type="Pfam" id="PF00211">
    <property type="entry name" value="Guanylate_cyc"/>
    <property type="match status" value="1"/>
</dbReference>
<evidence type="ECO:0000256" key="9">
    <source>
        <dbReference type="ARBA" id="ARBA00022741"/>
    </source>
</evidence>
<keyword evidence="9" id="KW-0547">Nucleotide-binding</keyword>
<keyword evidence="8" id="KW-0479">Metal-binding</keyword>
<dbReference type="Gene3D" id="2.60.40.1180">
    <property type="entry name" value="Golgi alpha-mannosidase II"/>
    <property type="match status" value="1"/>
</dbReference>
<reference evidence="22 23" key="1">
    <citation type="journal article" date="2013" name="PLoS ONE">
        <title>Predicting the Proteins of Angomonas deanei, Strigomonas culicis and Their Respective Endosymbionts Reveals New Aspects of the Trypanosomatidae Family.</title>
        <authorList>
            <person name="Motta M.C."/>
            <person name="Martins A.C."/>
            <person name="de Souza S.S."/>
            <person name="Catta-Preta C.M."/>
            <person name="Silva R."/>
            <person name="Klein C.C."/>
            <person name="de Almeida L.G."/>
            <person name="de Lima Cunha O."/>
            <person name="Ciapina L.P."/>
            <person name="Brocchi M."/>
            <person name="Colabardini A.C."/>
            <person name="de Araujo Lima B."/>
            <person name="Machado C.R."/>
            <person name="de Almeida Soares C.M."/>
            <person name="Probst C.M."/>
            <person name="de Menezes C.B."/>
            <person name="Thompson C.E."/>
            <person name="Bartholomeu D.C."/>
            <person name="Gradia D.F."/>
            <person name="Pavoni D.P."/>
            <person name="Grisard E.C."/>
            <person name="Fantinatti-Garboggini F."/>
            <person name="Marchini F.K."/>
            <person name="Rodrigues-Luiz G.F."/>
            <person name="Wagner G."/>
            <person name="Goldman G.H."/>
            <person name="Fietto J.L."/>
            <person name="Elias M.C."/>
            <person name="Goldman M.H."/>
            <person name="Sagot M.F."/>
            <person name="Pereira M."/>
            <person name="Stoco P.H."/>
            <person name="de Mendonca-Neto R.P."/>
            <person name="Teixeira S.M."/>
            <person name="Maciel T.E."/>
            <person name="de Oliveira Mendes T.A."/>
            <person name="Urmenyi T.P."/>
            <person name="de Souza W."/>
            <person name="Schenkman S."/>
            <person name="de Vasconcelos A.T."/>
        </authorList>
    </citation>
    <scope>NUCLEOTIDE SEQUENCE [LARGE SCALE GENOMIC DNA]</scope>
</reference>
<protein>
    <recommendedName>
        <fullName evidence="6">adenylate cyclase</fullName>
        <ecNumber evidence="6">4.6.1.1</ecNumber>
    </recommendedName>
    <alternativeName>
        <fullName evidence="18">ATP pyrophosphate-lyase</fullName>
    </alternativeName>
    <alternativeName>
        <fullName evidence="19">Adenylyl cyclase</fullName>
    </alternativeName>
</protein>
<evidence type="ECO:0000256" key="7">
    <source>
        <dbReference type="ARBA" id="ARBA00022692"/>
    </source>
</evidence>
<dbReference type="InterPro" id="IPR013780">
    <property type="entry name" value="Glyco_hydro_b"/>
</dbReference>
<evidence type="ECO:0000256" key="1">
    <source>
        <dbReference type="ARBA" id="ARBA00001593"/>
    </source>
</evidence>
<evidence type="ECO:0000256" key="3">
    <source>
        <dbReference type="ARBA" id="ARBA00002708"/>
    </source>
</evidence>
<evidence type="ECO:0000256" key="12">
    <source>
        <dbReference type="ARBA" id="ARBA00022989"/>
    </source>
</evidence>
<keyword evidence="16" id="KW-0325">Glycoprotein</keyword>
<evidence type="ECO:0000256" key="2">
    <source>
        <dbReference type="ARBA" id="ARBA00001946"/>
    </source>
</evidence>
<keyword evidence="7 20" id="KW-0812">Transmembrane</keyword>
<dbReference type="InterPro" id="IPR001054">
    <property type="entry name" value="A/G_cyclase"/>
</dbReference>
<dbReference type="SMART" id="SM00044">
    <property type="entry name" value="CYCc"/>
    <property type="match status" value="1"/>
</dbReference>
<dbReference type="GO" id="GO:0004016">
    <property type="term" value="F:adenylate cyclase activity"/>
    <property type="evidence" value="ECO:0007669"/>
    <property type="project" value="UniProtKB-EC"/>
</dbReference>
<comment type="caution">
    <text evidence="22">The sequence shown here is derived from an EMBL/GenBank/DDBJ whole genome shotgun (WGS) entry which is preliminary data.</text>
</comment>
<keyword evidence="23" id="KW-1185">Reference proteome</keyword>
<dbReference type="AlphaFoldDB" id="S9VJV4"/>
<evidence type="ECO:0000256" key="16">
    <source>
        <dbReference type="ARBA" id="ARBA00023180"/>
    </source>
</evidence>
<feature type="domain" description="Guanylate cyclase" evidence="21">
    <location>
        <begin position="169"/>
        <end position="313"/>
    </location>
</feature>
<keyword evidence="10" id="KW-0067">ATP-binding</keyword>
<dbReference type="InterPro" id="IPR015232">
    <property type="entry name" value="DUF1935"/>
</dbReference>
<gene>
    <name evidence="22" type="ORF">STCU_05787</name>
</gene>
<evidence type="ECO:0000256" key="5">
    <source>
        <dbReference type="ARBA" id="ARBA00005381"/>
    </source>
</evidence>
<evidence type="ECO:0000256" key="20">
    <source>
        <dbReference type="SAM" id="Phobius"/>
    </source>
</evidence>
<dbReference type="GO" id="GO:0006171">
    <property type="term" value="P:cAMP biosynthetic process"/>
    <property type="evidence" value="ECO:0007669"/>
    <property type="project" value="UniProtKB-KW"/>
</dbReference>
<comment type="cofactor">
    <cofactor evidence="2">
        <name>Mg(2+)</name>
        <dbReference type="ChEBI" id="CHEBI:18420"/>
    </cofactor>
</comment>
<accession>S9VJV4</accession>
<dbReference type="InterPro" id="IPR036310">
    <property type="entry name" value="Smp-1-like_sf"/>
</dbReference>
<comment type="catalytic activity">
    <reaction evidence="1">
        <text>ATP = 3',5'-cyclic AMP + diphosphate</text>
        <dbReference type="Rhea" id="RHEA:15389"/>
        <dbReference type="ChEBI" id="CHEBI:30616"/>
        <dbReference type="ChEBI" id="CHEBI:33019"/>
        <dbReference type="ChEBI" id="CHEBI:58165"/>
        <dbReference type="EC" id="4.6.1.1"/>
    </reaction>
</comment>
<comment type="subcellular location">
    <subcellularLocation>
        <location evidence="4">Membrane</location>
        <topology evidence="4">Multi-pass membrane protein</topology>
    </subcellularLocation>
</comment>
<sequence>MNQVSDNSALASGFVDAVFTEARRAFAYDFTSYFETPTDIDGYTLSPLSNYPRNSALSFWYTSSLDSRVSVSTAHSPVPEFDEAFIAKTTTTTTTTKAPTTTTTATPNDTAPIQSSKMKIVVGAVVASCMVVAVVLTLIVLFCTGTIGGNARDNRNAPKETDSESATVTIVFTDIESSTALWSAVPKEMSEAVSRHHRMIRQLIVRYKCYEVKTIGDSFMIACGDAYTAVQLVADLQRVFMECDWGTSALDETYRMLRRQKKSDDTAEDTPGAWNGLRVRVGVHTGVCECRYDQVMKGYDYYGDAVNTAARTESLGCGGQVLLTEATRAALTEEQLALTPMTPLGPQYLRGVSGTIDLYQLDTVGGRLFPPLVTKPPEEGAEVPVRKEVEPKDDHRGDVMNVLTATEAEEREVPLNTEPVAEVLDVYFSPFTARQKTKLLRMACKQLSLQKPPRAAFATEEAYAQALIHILATRTAQVIEFRRQLRVAASAPEDPSPQEKDTASVVLLMDNGELLQLGGAQKVRRNPLSASQRAASATVGRRRSHVTFTSERACYDTGSGTLFELHNEDTQQMAFYNDTKHLVVRVTAVMSDDSEVRPLGRTALMPLEGKRRLEAVLCVQPQETALFLEGTMRAYKLSYKVFDWT</sequence>
<evidence type="ECO:0000256" key="18">
    <source>
        <dbReference type="ARBA" id="ARBA00032597"/>
    </source>
</evidence>
<evidence type="ECO:0000256" key="13">
    <source>
        <dbReference type="ARBA" id="ARBA00022998"/>
    </source>
</evidence>
<dbReference type="EC" id="4.6.1.1" evidence="6"/>
<comment type="function">
    <text evidence="3">Could act as a receptor for an unknown ligand.</text>
</comment>
<dbReference type="PROSITE" id="PS50125">
    <property type="entry name" value="GUANYLATE_CYCLASE_2"/>
    <property type="match status" value="1"/>
</dbReference>
<evidence type="ECO:0000313" key="22">
    <source>
        <dbReference type="EMBL" id="EPY27366.1"/>
    </source>
</evidence>
<dbReference type="Proteomes" id="UP000015354">
    <property type="component" value="Unassembled WGS sequence"/>
</dbReference>
<dbReference type="InterPro" id="IPR029787">
    <property type="entry name" value="Nucleotide_cyclase"/>
</dbReference>
<evidence type="ECO:0000313" key="23">
    <source>
        <dbReference type="Proteomes" id="UP000015354"/>
    </source>
</evidence>
<proteinExistence type="inferred from homology"/>
<comment type="similarity">
    <text evidence="5">Belongs to the adenylyl cyclase class-3 family.</text>
</comment>
<dbReference type="CDD" id="cd07302">
    <property type="entry name" value="CHD"/>
    <property type="match status" value="1"/>
</dbReference>
<keyword evidence="11" id="KW-0460">Magnesium</keyword>
<name>S9VJV4_9TRYP</name>
<feature type="transmembrane region" description="Helical" evidence="20">
    <location>
        <begin position="120"/>
        <end position="142"/>
    </location>
</feature>
<evidence type="ECO:0000256" key="15">
    <source>
        <dbReference type="ARBA" id="ARBA00023170"/>
    </source>
</evidence>
<dbReference type="GO" id="GO:0035556">
    <property type="term" value="P:intracellular signal transduction"/>
    <property type="evidence" value="ECO:0007669"/>
    <property type="project" value="InterPro"/>
</dbReference>
<dbReference type="EMBL" id="ATMH01005787">
    <property type="protein sequence ID" value="EPY27366.1"/>
    <property type="molecule type" value="Genomic_DNA"/>
</dbReference>
<evidence type="ECO:0000256" key="19">
    <source>
        <dbReference type="ARBA" id="ARBA00032637"/>
    </source>
</evidence>
<keyword evidence="14 20" id="KW-0472">Membrane</keyword>
<evidence type="ECO:0000256" key="6">
    <source>
        <dbReference type="ARBA" id="ARBA00012201"/>
    </source>
</evidence>
<keyword evidence="17" id="KW-0456">Lyase</keyword>
<dbReference type="GO" id="GO:0016020">
    <property type="term" value="C:membrane"/>
    <property type="evidence" value="ECO:0007669"/>
    <property type="project" value="UniProtKB-SubCell"/>
</dbReference>
<evidence type="ECO:0000256" key="14">
    <source>
        <dbReference type="ARBA" id="ARBA00023136"/>
    </source>
</evidence>
<organism evidence="22 23">
    <name type="scientific">Strigomonas culicis</name>
    <dbReference type="NCBI Taxonomy" id="28005"/>
    <lineage>
        <taxon>Eukaryota</taxon>
        <taxon>Discoba</taxon>
        <taxon>Euglenozoa</taxon>
        <taxon>Kinetoplastea</taxon>
        <taxon>Metakinetoplastina</taxon>
        <taxon>Trypanosomatida</taxon>
        <taxon>Trypanosomatidae</taxon>
        <taxon>Strigomonadinae</taxon>
        <taxon>Strigomonas</taxon>
    </lineage>
</organism>
<dbReference type="PANTHER" id="PTHR43081:SF1">
    <property type="entry name" value="ADENYLATE CYCLASE, TERMINAL-DIFFERENTIATION SPECIFIC"/>
    <property type="match status" value="1"/>
</dbReference>
<evidence type="ECO:0000259" key="21">
    <source>
        <dbReference type="PROSITE" id="PS50125"/>
    </source>
</evidence>